<evidence type="ECO:0000313" key="2">
    <source>
        <dbReference type="EMBL" id="VDN66448.1"/>
    </source>
</evidence>
<feature type="compositionally biased region" description="Basic and acidic residues" evidence="1">
    <location>
        <begin position="86"/>
        <end position="101"/>
    </location>
</feature>
<protein>
    <submittedName>
        <fullName evidence="2">Uncharacterized protein</fullName>
    </submittedName>
</protein>
<sequence length="111" mass="12558">MYRQAPEKLNSDKPPMGFAAIALALPSALTRLRDIGPFRPRSLHAVRSPDFPRRRRLPAECLRTDHPAVHRPGHHQRGGRVQGPEDQAHDGGHRGRRRPADLQRPGHSRRP</sequence>
<dbReference type="AlphaFoldDB" id="A0A653BCQ2"/>
<evidence type="ECO:0000256" key="1">
    <source>
        <dbReference type="SAM" id="MobiDB-lite"/>
    </source>
</evidence>
<organism evidence="2">
    <name type="scientific">Ectopseudomonas oleovorans</name>
    <name type="common">Pseudomonas oleovorans</name>
    <dbReference type="NCBI Taxonomy" id="301"/>
    <lineage>
        <taxon>Bacteria</taxon>
        <taxon>Pseudomonadati</taxon>
        <taxon>Pseudomonadota</taxon>
        <taxon>Gammaproteobacteria</taxon>
        <taxon>Pseudomonadales</taxon>
        <taxon>Pseudomonadaceae</taxon>
        <taxon>Ectopseudomonas</taxon>
    </lineage>
</organism>
<proteinExistence type="predicted"/>
<reference evidence="2" key="1">
    <citation type="submission" date="2018-11" db="EMBL/GenBank/DDBJ databases">
        <authorList>
            <consortium name="Genoscope - CEA"/>
            <person name="William W."/>
        </authorList>
    </citation>
    <scope>NUCLEOTIDE SEQUENCE [LARGE SCALE GENOMIC DNA]</scope>
    <source>
        <strain evidence="2">T9AD</strain>
    </source>
</reference>
<dbReference type="EMBL" id="LR130779">
    <property type="protein sequence ID" value="VDN66448.1"/>
    <property type="molecule type" value="Genomic_DNA"/>
</dbReference>
<accession>A0A653BCQ2</accession>
<feature type="compositionally biased region" description="Basic residues" evidence="1">
    <location>
        <begin position="69"/>
        <end position="78"/>
    </location>
</feature>
<feature type="region of interest" description="Disordered" evidence="1">
    <location>
        <begin position="39"/>
        <end position="111"/>
    </location>
</feature>
<gene>
    <name evidence="2" type="ORF">POT9AD_5473</name>
</gene>
<name>A0A653BCQ2_ECTOL</name>